<accession>A0A1W1UBW9</accession>
<reference evidence="2 3" key="1">
    <citation type="submission" date="2017-04" db="EMBL/GenBank/DDBJ databases">
        <authorList>
            <person name="Afonso C.L."/>
            <person name="Miller P.J."/>
            <person name="Scott M.A."/>
            <person name="Spackman E."/>
            <person name="Goraichik I."/>
            <person name="Dimitrov K.M."/>
            <person name="Suarez D.L."/>
            <person name="Swayne D.E."/>
        </authorList>
    </citation>
    <scope>NUCLEOTIDE SEQUENCE [LARGE SCALE GENOMIC DNA]</scope>
    <source>
        <strain evidence="2 3">KR-140</strain>
    </source>
</reference>
<evidence type="ECO:0000256" key="1">
    <source>
        <dbReference type="SAM" id="MobiDB-lite"/>
    </source>
</evidence>
<evidence type="ECO:0000313" key="3">
    <source>
        <dbReference type="Proteomes" id="UP000192582"/>
    </source>
</evidence>
<name>A0A1W1UBW9_9DEIO</name>
<dbReference type="Proteomes" id="UP000192582">
    <property type="component" value="Unassembled WGS sequence"/>
</dbReference>
<keyword evidence="3" id="KW-1185">Reference proteome</keyword>
<dbReference type="EMBL" id="FWWU01000002">
    <property type="protein sequence ID" value="SMB78559.1"/>
    <property type="molecule type" value="Genomic_DNA"/>
</dbReference>
<gene>
    <name evidence="2" type="ORF">SAMN00790413_06707</name>
</gene>
<organism evidence="2 3">
    <name type="scientific">Deinococcus hopiensis KR-140</name>
    <dbReference type="NCBI Taxonomy" id="695939"/>
    <lineage>
        <taxon>Bacteria</taxon>
        <taxon>Thermotogati</taxon>
        <taxon>Deinococcota</taxon>
        <taxon>Deinococci</taxon>
        <taxon>Deinococcales</taxon>
        <taxon>Deinococcaceae</taxon>
        <taxon>Deinococcus</taxon>
    </lineage>
</organism>
<sequence>MTAQTTSCGSPRSFLAWWSAEEIRGQFGNGHQLAGMGLLAFQLNTLAEVTATNFLHQTRSADFPSEDQVIVAVEPDSDEPGQTLQTLAFSVEPGTFYAVAASILALHRRSLLCAPLTGRCWVSGRIWTPASRGAASSTRLSGPRPSPWTVHGAASRQARKRA</sequence>
<evidence type="ECO:0000313" key="2">
    <source>
        <dbReference type="EMBL" id="SMB78559.1"/>
    </source>
</evidence>
<dbReference type="AlphaFoldDB" id="A0A1W1UBW9"/>
<protein>
    <submittedName>
        <fullName evidence="2">Uncharacterized protein</fullName>
    </submittedName>
</protein>
<proteinExistence type="predicted"/>
<feature type="region of interest" description="Disordered" evidence="1">
    <location>
        <begin position="133"/>
        <end position="162"/>
    </location>
</feature>